<dbReference type="InterPro" id="IPR029017">
    <property type="entry name" value="Enolase-like_N"/>
</dbReference>
<dbReference type="PANTHER" id="PTHR13794">
    <property type="entry name" value="ENOLASE SUPERFAMILY, MANDELATE RACEMASE"/>
    <property type="match status" value="1"/>
</dbReference>
<accession>A0ABT7A4U6</accession>
<gene>
    <name evidence="9" type="ORF">NMN56_031380</name>
</gene>
<evidence type="ECO:0000256" key="5">
    <source>
        <dbReference type="ARBA" id="ARBA00022842"/>
    </source>
</evidence>
<protein>
    <recommendedName>
        <fullName evidence="3">L-fuconate dehydratase</fullName>
        <ecNumber evidence="3">4.2.1.68</ecNumber>
    </recommendedName>
</protein>
<dbReference type="SMART" id="SM00922">
    <property type="entry name" value="MR_MLE"/>
    <property type="match status" value="1"/>
</dbReference>
<feature type="region of interest" description="Disordered" evidence="7">
    <location>
        <begin position="434"/>
        <end position="496"/>
    </location>
</feature>
<dbReference type="Gene3D" id="3.20.20.120">
    <property type="entry name" value="Enolase-like C-terminal domain"/>
    <property type="match status" value="1"/>
</dbReference>
<evidence type="ECO:0000256" key="3">
    <source>
        <dbReference type="ARBA" id="ARBA00013142"/>
    </source>
</evidence>
<comment type="catalytic activity">
    <reaction evidence="1">
        <text>L-fuconate = 2-dehydro-3-deoxy-L-fuconate + H2O</text>
        <dbReference type="Rhea" id="RHEA:22772"/>
        <dbReference type="ChEBI" id="CHEBI:15377"/>
        <dbReference type="ChEBI" id="CHEBI:21291"/>
        <dbReference type="ChEBI" id="CHEBI:37448"/>
        <dbReference type="EC" id="4.2.1.68"/>
    </reaction>
</comment>
<dbReference type="InterPro" id="IPR013341">
    <property type="entry name" value="Mandelate_racemase_N_dom"/>
</dbReference>
<dbReference type="InterPro" id="IPR029065">
    <property type="entry name" value="Enolase_C-like"/>
</dbReference>
<organism evidence="9 10">
    <name type="scientific">Streptomyces iconiensis</name>
    <dbReference type="NCBI Taxonomy" id="1384038"/>
    <lineage>
        <taxon>Bacteria</taxon>
        <taxon>Bacillati</taxon>
        <taxon>Actinomycetota</taxon>
        <taxon>Actinomycetes</taxon>
        <taxon>Kitasatosporales</taxon>
        <taxon>Streptomycetaceae</taxon>
        <taxon>Streptomyces</taxon>
    </lineage>
</organism>
<dbReference type="PROSITE" id="PS00909">
    <property type="entry name" value="MR_MLE_2"/>
    <property type="match status" value="1"/>
</dbReference>
<dbReference type="EC" id="4.2.1.68" evidence="3"/>
<evidence type="ECO:0000256" key="1">
    <source>
        <dbReference type="ARBA" id="ARBA00001737"/>
    </source>
</evidence>
<dbReference type="PANTHER" id="PTHR13794:SF58">
    <property type="entry name" value="MITOCHONDRIAL ENOLASE SUPERFAMILY MEMBER 1"/>
    <property type="match status" value="1"/>
</dbReference>
<feature type="domain" description="Mandelate racemase/muconate lactonizing enzyme C-terminal" evidence="8">
    <location>
        <begin position="204"/>
        <end position="300"/>
    </location>
</feature>
<evidence type="ECO:0000256" key="4">
    <source>
        <dbReference type="ARBA" id="ARBA00022723"/>
    </source>
</evidence>
<evidence type="ECO:0000256" key="2">
    <source>
        <dbReference type="ARBA" id="ARBA00001946"/>
    </source>
</evidence>
<dbReference type="SFLD" id="SFLDG00179">
    <property type="entry name" value="mandelate_racemase"/>
    <property type="match status" value="1"/>
</dbReference>
<keyword evidence="4" id="KW-0479">Metal-binding</keyword>
<dbReference type="RefSeq" id="WP_274038747.1">
    <property type="nucleotide sequence ID" value="NZ_JANCPR020000039.1"/>
</dbReference>
<comment type="caution">
    <text evidence="9">The sequence shown here is derived from an EMBL/GenBank/DDBJ whole genome shotgun (WGS) entry which is preliminary data.</text>
</comment>
<dbReference type="InterPro" id="IPR018110">
    <property type="entry name" value="Mandel_Rmase/mucon_lact_enz_CS"/>
</dbReference>
<dbReference type="SFLD" id="SFLDS00001">
    <property type="entry name" value="Enolase"/>
    <property type="match status" value="1"/>
</dbReference>
<evidence type="ECO:0000313" key="10">
    <source>
        <dbReference type="Proteomes" id="UP001214441"/>
    </source>
</evidence>
<dbReference type="Gene3D" id="3.30.390.10">
    <property type="entry name" value="Enolase-like, N-terminal domain"/>
    <property type="match status" value="1"/>
</dbReference>
<comment type="cofactor">
    <cofactor evidence="2">
        <name>Mg(2+)</name>
        <dbReference type="ChEBI" id="CHEBI:18420"/>
    </cofactor>
</comment>
<feature type="compositionally biased region" description="Basic and acidic residues" evidence="7">
    <location>
        <begin position="436"/>
        <end position="448"/>
    </location>
</feature>
<dbReference type="EMBL" id="JANCPR020000039">
    <property type="protein sequence ID" value="MDJ1136372.1"/>
    <property type="molecule type" value="Genomic_DNA"/>
</dbReference>
<proteinExistence type="predicted"/>
<dbReference type="Proteomes" id="UP001214441">
    <property type="component" value="Unassembled WGS sequence"/>
</dbReference>
<keyword evidence="5" id="KW-0460">Magnesium</keyword>
<keyword evidence="10" id="KW-1185">Reference proteome</keyword>
<dbReference type="InterPro" id="IPR034610">
    <property type="entry name" value="L-fuconate_dehydratase"/>
</dbReference>
<dbReference type="InterPro" id="IPR013342">
    <property type="entry name" value="Mandelate_racemase_C"/>
</dbReference>
<evidence type="ECO:0000256" key="6">
    <source>
        <dbReference type="ARBA" id="ARBA00023239"/>
    </source>
</evidence>
<dbReference type="SFLD" id="SFLDF00111">
    <property type="entry name" value="L-fuconate_dehydratase"/>
    <property type="match status" value="1"/>
</dbReference>
<dbReference type="SUPFAM" id="SSF54826">
    <property type="entry name" value="Enolase N-terminal domain-like"/>
    <property type="match status" value="1"/>
</dbReference>
<evidence type="ECO:0000256" key="7">
    <source>
        <dbReference type="SAM" id="MobiDB-lite"/>
    </source>
</evidence>
<evidence type="ECO:0000313" key="9">
    <source>
        <dbReference type="EMBL" id="MDJ1136372.1"/>
    </source>
</evidence>
<reference evidence="9 10" key="1">
    <citation type="submission" date="2023-05" db="EMBL/GenBank/DDBJ databases">
        <title>Streptantibioticus silvisoli sp. nov., acidotolerant actinomycetes 1 from pine litter.</title>
        <authorList>
            <person name="Swiecimska M."/>
            <person name="Golinska P."/>
            <person name="Sangal V."/>
            <person name="Wachnowicz B."/>
            <person name="Goodfellow M."/>
        </authorList>
    </citation>
    <scope>NUCLEOTIDE SEQUENCE [LARGE SCALE GENOMIC DNA]</scope>
    <source>
        <strain evidence="9 10">DSM 42109</strain>
    </source>
</reference>
<dbReference type="CDD" id="cd03324">
    <property type="entry name" value="rTSbeta_L-fuconate_dehydratase"/>
    <property type="match status" value="1"/>
</dbReference>
<evidence type="ECO:0000259" key="8">
    <source>
        <dbReference type="SMART" id="SM00922"/>
    </source>
</evidence>
<sequence length="496" mass="54123">MNRGPMYCVTGVEVHDIRFPTSEQHDGSDAMNPDPDYSAAYVVLRTDAPDGHEGHGFCFTIGRGNDVVVAAIEALRPYVEGRPLDAVTGDLGGLHRELTHDSQLRWLGPEKGVMHMAAGAVVNAAWDLAAKRAGQPLWEYLASLSPEELVALVDFRHLTDALTPEEALALLRAAEPGRAERAARLREHGYPAYTTSPGWIGYSDEKLVKLAHQAVADGFTQIKLKVGGDLDQDLHRMRLAREAVGPDVRIAVDANQRWERDEAVRWMNALAAYDPYWIEEPTSPDDILGHADVRARQPVKVATGEHVANRIVFKQLLQADAVDFVQIDAARVAGVNENLAILLLAAKFGVPVCPHAGGVGLCELVQHLSMFDYVAVSGTQEDRIIEYVDHLHEHFTEPVVVSEGRYLTPTAPGFSAQMRPESIAAHRYPDGAVWQERGHGSYGKDGRHSPRGTPGPAEHPGPVQRPETAQRPGAAQRPGTAQRPGPAHENGQESSR</sequence>
<dbReference type="Pfam" id="PF02746">
    <property type="entry name" value="MR_MLE_N"/>
    <property type="match status" value="1"/>
</dbReference>
<dbReference type="SUPFAM" id="SSF51604">
    <property type="entry name" value="Enolase C-terminal domain-like"/>
    <property type="match status" value="1"/>
</dbReference>
<dbReference type="InterPro" id="IPR036849">
    <property type="entry name" value="Enolase-like_C_sf"/>
</dbReference>
<dbReference type="InterPro" id="IPR046945">
    <property type="entry name" value="RHMD-like"/>
</dbReference>
<name>A0ABT7A4U6_9ACTN</name>
<keyword evidence="6" id="KW-0456">Lyase</keyword>
<dbReference type="Pfam" id="PF13378">
    <property type="entry name" value="MR_MLE_C"/>
    <property type="match status" value="1"/>
</dbReference>